<reference evidence="2" key="1">
    <citation type="journal article" date="2022" name="Int. J. Mol. Sci.">
        <title>Draft Genome of Tanacetum Coccineum: Genomic Comparison of Closely Related Tanacetum-Family Plants.</title>
        <authorList>
            <person name="Yamashiro T."/>
            <person name="Shiraishi A."/>
            <person name="Nakayama K."/>
            <person name="Satake H."/>
        </authorList>
    </citation>
    <scope>NUCLEOTIDE SEQUENCE</scope>
</reference>
<feature type="region of interest" description="Disordered" evidence="1">
    <location>
        <begin position="181"/>
        <end position="206"/>
    </location>
</feature>
<evidence type="ECO:0000313" key="3">
    <source>
        <dbReference type="Proteomes" id="UP001151760"/>
    </source>
</evidence>
<gene>
    <name evidence="2" type="ORF">Tco_0751780</name>
</gene>
<organism evidence="2 3">
    <name type="scientific">Tanacetum coccineum</name>
    <dbReference type="NCBI Taxonomy" id="301880"/>
    <lineage>
        <taxon>Eukaryota</taxon>
        <taxon>Viridiplantae</taxon>
        <taxon>Streptophyta</taxon>
        <taxon>Embryophyta</taxon>
        <taxon>Tracheophyta</taxon>
        <taxon>Spermatophyta</taxon>
        <taxon>Magnoliopsida</taxon>
        <taxon>eudicotyledons</taxon>
        <taxon>Gunneridae</taxon>
        <taxon>Pentapetalae</taxon>
        <taxon>asterids</taxon>
        <taxon>campanulids</taxon>
        <taxon>Asterales</taxon>
        <taxon>Asteraceae</taxon>
        <taxon>Asteroideae</taxon>
        <taxon>Anthemideae</taxon>
        <taxon>Anthemidinae</taxon>
        <taxon>Tanacetum</taxon>
    </lineage>
</organism>
<sequence length="206" mass="23076">MVISLLRYAKSITKWKVNLTTSIYEMVRNVKTNEYLELDQSSQVFPKTYNLLVDMFETAQEIWVTCTSDDDRQIARPSINLGQDNQMQMVGGNGGNQFSQYVRQNVGNQVVQNAVQNPGVQNVGNQNGVIVVPGIAHQNENGNVVVALGLRVNANGTRQSDKFTKTSRGLSYLARNCHQTKERDQPYLQTPSADWLKRKNSGIHSS</sequence>
<dbReference type="EMBL" id="BQNB010011035">
    <property type="protein sequence ID" value="GJS85239.1"/>
    <property type="molecule type" value="Genomic_DNA"/>
</dbReference>
<comment type="caution">
    <text evidence="2">The sequence shown here is derived from an EMBL/GenBank/DDBJ whole genome shotgun (WGS) entry which is preliminary data.</text>
</comment>
<protein>
    <submittedName>
        <fullName evidence="2">Uncharacterized protein</fullName>
    </submittedName>
</protein>
<name>A0ABQ4Z4Z8_9ASTR</name>
<evidence type="ECO:0000256" key="1">
    <source>
        <dbReference type="SAM" id="MobiDB-lite"/>
    </source>
</evidence>
<evidence type="ECO:0000313" key="2">
    <source>
        <dbReference type="EMBL" id="GJS85239.1"/>
    </source>
</evidence>
<reference evidence="2" key="2">
    <citation type="submission" date="2022-01" db="EMBL/GenBank/DDBJ databases">
        <authorList>
            <person name="Yamashiro T."/>
            <person name="Shiraishi A."/>
            <person name="Satake H."/>
            <person name="Nakayama K."/>
        </authorList>
    </citation>
    <scope>NUCLEOTIDE SEQUENCE</scope>
</reference>
<dbReference type="Proteomes" id="UP001151760">
    <property type="component" value="Unassembled WGS sequence"/>
</dbReference>
<keyword evidence="3" id="KW-1185">Reference proteome</keyword>
<proteinExistence type="predicted"/>
<accession>A0ABQ4Z4Z8</accession>